<feature type="transmembrane region" description="Helical" evidence="2">
    <location>
        <begin position="14"/>
        <end position="35"/>
    </location>
</feature>
<feature type="transmembrane region" description="Helical" evidence="2">
    <location>
        <begin position="111"/>
        <end position="129"/>
    </location>
</feature>
<gene>
    <name evidence="3" type="ORF">CLV29_0579</name>
</gene>
<sequence>MPVRVRPVPTSSRFLGWIVVLVAAVAIVLGAVATIQTSSQTSATPHTQAIVSPAAHRQAQTEEDRAADHRWRASALAAVSPPLHAAPLRSSFSMKPSSDSDHGSGDGSCPLLAAACMIALMVVLVGWRLRRPGASVIRILPRMATQVGQVSYARYIPAARSLLMFGICLT</sequence>
<protein>
    <submittedName>
        <fullName evidence="3">Uncharacterized protein</fullName>
    </submittedName>
</protein>
<feature type="region of interest" description="Disordered" evidence="1">
    <location>
        <begin position="42"/>
        <end position="66"/>
    </location>
</feature>
<evidence type="ECO:0000313" key="4">
    <source>
        <dbReference type="Proteomes" id="UP000295371"/>
    </source>
</evidence>
<keyword evidence="2" id="KW-0472">Membrane</keyword>
<organism evidence="3 4">
    <name type="scientific">Naumannella halotolerans</name>
    <dbReference type="NCBI Taxonomy" id="993414"/>
    <lineage>
        <taxon>Bacteria</taxon>
        <taxon>Bacillati</taxon>
        <taxon>Actinomycetota</taxon>
        <taxon>Actinomycetes</taxon>
        <taxon>Propionibacteriales</taxon>
        <taxon>Propionibacteriaceae</taxon>
        <taxon>Naumannella</taxon>
    </lineage>
</organism>
<keyword evidence="2" id="KW-0812">Transmembrane</keyword>
<comment type="caution">
    <text evidence="3">The sequence shown here is derived from an EMBL/GenBank/DDBJ whole genome shotgun (WGS) entry which is preliminary data.</text>
</comment>
<evidence type="ECO:0000256" key="2">
    <source>
        <dbReference type="SAM" id="Phobius"/>
    </source>
</evidence>
<evidence type="ECO:0000256" key="1">
    <source>
        <dbReference type="SAM" id="MobiDB-lite"/>
    </source>
</evidence>
<accession>A0A4V3ENJ0</accession>
<name>A0A4V3ENJ0_9ACTN</name>
<evidence type="ECO:0000313" key="3">
    <source>
        <dbReference type="EMBL" id="TDT32988.1"/>
    </source>
</evidence>
<dbReference type="EMBL" id="SOAW01000001">
    <property type="protein sequence ID" value="TDT32988.1"/>
    <property type="molecule type" value="Genomic_DNA"/>
</dbReference>
<reference evidence="3 4" key="1">
    <citation type="submission" date="2019-03" db="EMBL/GenBank/DDBJ databases">
        <title>Genomic Encyclopedia of Archaeal and Bacterial Type Strains, Phase II (KMG-II): from individual species to whole genera.</title>
        <authorList>
            <person name="Goeker M."/>
        </authorList>
    </citation>
    <scope>NUCLEOTIDE SEQUENCE [LARGE SCALE GENOMIC DNA]</scope>
    <source>
        <strain evidence="3 4">DSM 24323</strain>
    </source>
</reference>
<dbReference type="AlphaFoldDB" id="A0A4V3ENJ0"/>
<keyword evidence="2" id="KW-1133">Transmembrane helix</keyword>
<keyword evidence="4" id="KW-1185">Reference proteome</keyword>
<dbReference type="Proteomes" id="UP000295371">
    <property type="component" value="Unassembled WGS sequence"/>
</dbReference>
<proteinExistence type="predicted"/>